<evidence type="ECO:0000313" key="4">
    <source>
        <dbReference type="Proteomes" id="UP000050413"/>
    </source>
</evidence>
<dbReference type="PANTHER" id="PTHR11544">
    <property type="entry name" value="COLD SHOCK DOMAIN CONTAINING PROTEINS"/>
    <property type="match status" value="1"/>
</dbReference>
<evidence type="ECO:0000313" key="2">
    <source>
        <dbReference type="EMBL" id="CUX81077.1"/>
    </source>
</evidence>
<evidence type="ECO:0000313" key="5">
    <source>
        <dbReference type="Proteomes" id="UP000182045"/>
    </source>
</evidence>
<dbReference type="InterPro" id="IPR012340">
    <property type="entry name" value="NA-bd_OB-fold"/>
</dbReference>
<feature type="domain" description="CSD" evidence="1">
    <location>
        <begin position="10"/>
        <end position="72"/>
    </location>
</feature>
<dbReference type="GO" id="GO:0005829">
    <property type="term" value="C:cytosol"/>
    <property type="evidence" value="ECO:0007669"/>
    <property type="project" value="UniProtKB-ARBA"/>
</dbReference>
<dbReference type="InterPro" id="IPR011129">
    <property type="entry name" value="CSD"/>
</dbReference>
<dbReference type="PROSITE" id="PS51857">
    <property type="entry name" value="CSD_2"/>
    <property type="match status" value="2"/>
</dbReference>
<dbReference type="EMBL" id="FBYC01000004">
    <property type="protein sequence ID" value="CUX81077.1"/>
    <property type="molecule type" value="Genomic_DNA"/>
</dbReference>
<dbReference type="PATRIC" id="fig|1666912.4.peg.303"/>
<dbReference type="Proteomes" id="UP000050413">
    <property type="component" value="Unassembled WGS sequence"/>
</dbReference>
<dbReference type="Gene3D" id="2.40.50.140">
    <property type="entry name" value="Nucleic acid-binding proteins"/>
    <property type="match status" value="2"/>
</dbReference>
<dbReference type="GO" id="GO:0003677">
    <property type="term" value="F:DNA binding"/>
    <property type="evidence" value="ECO:0007669"/>
    <property type="project" value="UniProtKB-KW"/>
</dbReference>
<dbReference type="EMBL" id="LJSG01000020">
    <property type="protein sequence ID" value="KPP89975.1"/>
    <property type="molecule type" value="Genomic_DNA"/>
</dbReference>
<name>A0A0P7W244_9RHOB</name>
<protein>
    <submittedName>
        <fullName evidence="2">Cold-shock DNA-binding protein family</fullName>
    </submittedName>
    <submittedName>
        <fullName evidence="3">CspA family cold shock protein</fullName>
    </submittedName>
</protein>
<dbReference type="RefSeq" id="WP_072245801.1">
    <property type="nucleotide sequence ID" value="NZ_FBYC01000004.1"/>
</dbReference>
<dbReference type="STRING" id="1666912.Ga0058931_1514"/>
<dbReference type="AlphaFoldDB" id="A0A0P7W244"/>
<reference evidence="2 5" key="2">
    <citation type="submission" date="2016-01" db="EMBL/GenBank/DDBJ databases">
        <authorList>
            <person name="Varghese N."/>
        </authorList>
    </citation>
    <scope>NUCLEOTIDE SEQUENCE [LARGE SCALE GENOMIC DNA]</scope>
    <source>
        <strain evidence="2 5">HL-91</strain>
    </source>
</reference>
<dbReference type="PRINTS" id="PR00050">
    <property type="entry name" value="COLDSHOCK"/>
</dbReference>
<reference evidence="3 4" key="1">
    <citation type="submission" date="2015-09" db="EMBL/GenBank/DDBJ databases">
        <title>Identification and resolution of microdiversity through metagenomic sequencing of parallel consortia.</title>
        <authorList>
            <person name="Nelson W.C."/>
            <person name="Romine M.F."/>
            <person name="Lindemann S.R."/>
        </authorList>
    </citation>
    <scope>NUCLEOTIDE SEQUENCE [LARGE SCALE GENOMIC DNA]</scope>
    <source>
        <strain evidence="3">HL-91</strain>
    </source>
</reference>
<proteinExistence type="predicted"/>
<feature type="domain" description="CSD" evidence="1">
    <location>
        <begin position="102"/>
        <end position="167"/>
    </location>
</feature>
<gene>
    <name evidence="3" type="primary">cspA-2</name>
    <name evidence="2" type="ORF">Ga0058931_1514</name>
    <name evidence="3" type="ORF">HLUCCA05_07360</name>
</gene>
<organism evidence="3 4">
    <name type="scientific">Roseibaca calidilacus</name>
    <dbReference type="NCBI Taxonomy" id="1666912"/>
    <lineage>
        <taxon>Bacteria</taxon>
        <taxon>Pseudomonadati</taxon>
        <taxon>Pseudomonadota</taxon>
        <taxon>Alphaproteobacteria</taxon>
        <taxon>Rhodobacterales</taxon>
        <taxon>Paracoccaceae</taxon>
        <taxon>Roseinatronobacter</taxon>
    </lineage>
</organism>
<dbReference type="CDD" id="cd04458">
    <property type="entry name" value="CSP_CDS"/>
    <property type="match status" value="2"/>
</dbReference>
<comment type="caution">
    <text evidence="3">The sequence shown here is derived from an EMBL/GenBank/DDBJ whole genome shotgun (WGS) entry which is preliminary data.</text>
</comment>
<dbReference type="Proteomes" id="UP000182045">
    <property type="component" value="Unassembled WGS sequence"/>
</dbReference>
<keyword evidence="5" id="KW-1185">Reference proteome</keyword>
<dbReference type="InterPro" id="IPR002059">
    <property type="entry name" value="CSP_DNA-bd"/>
</dbReference>
<evidence type="ECO:0000313" key="3">
    <source>
        <dbReference type="EMBL" id="KPP89975.1"/>
    </source>
</evidence>
<dbReference type="SUPFAM" id="SSF50249">
    <property type="entry name" value="Nucleic acid-binding proteins"/>
    <property type="match status" value="2"/>
</dbReference>
<dbReference type="OrthoDB" id="9791685at2"/>
<sequence length="175" mass="18933">MASEYHPDEQVQGAVKWFDPAKGFGFIVAAEGGPDILLHANALRNFGLSSVCDGARMTVTVQKTMRGYQVTEVFAVLPPIDSAGQDTESGEAALVVDRSVPLEAARVKWFDKVKGFGFANCFGKSEDVFVHMETLRRAGLAELLPGEAIAIRVVDGERGRMAVIIEPWEAALHEG</sequence>
<keyword evidence="2" id="KW-0238">DNA-binding</keyword>
<dbReference type="InterPro" id="IPR050181">
    <property type="entry name" value="Cold_shock_domain"/>
</dbReference>
<accession>A0A0P7W244</accession>
<dbReference type="SMART" id="SM00357">
    <property type="entry name" value="CSP"/>
    <property type="match status" value="2"/>
</dbReference>
<evidence type="ECO:0000259" key="1">
    <source>
        <dbReference type="PROSITE" id="PS51857"/>
    </source>
</evidence>
<dbReference type="Pfam" id="PF00313">
    <property type="entry name" value="CSD"/>
    <property type="match status" value="2"/>
</dbReference>